<proteinExistence type="predicted"/>
<dbReference type="Proteomes" id="UP000294588">
    <property type="component" value="Unassembled WGS sequence"/>
</dbReference>
<evidence type="ECO:0000313" key="1">
    <source>
        <dbReference type="EMBL" id="TDF74727.1"/>
    </source>
</evidence>
<reference evidence="1" key="1">
    <citation type="submission" date="2019-03" db="EMBL/GenBank/DDBJ databases">
        <title>Candidatus Syntrophosphaera thermopropionivorans: a novel player in syntrophic propionate oxidation during anaerobic digestion.</title>
        <authorList>
            <person name="Dyksma S."/>
        </authorList>
    </citation>
    <scope>NUCLEOTIDE SEQUENCE</scope>
    <source>
        <strain evidence="1">W5</strain>
    </source>
</reference>
<keyword evidence="2" id="KW-1185">Reference proteome</keyword>
<name>A0AC61QL73_9BACT</name>
<evidence type="ECO:0000313" key="2">
    <source>
        <dbReference type="Proteomes" id="UP000294588"/>
    </source>
</evidence>
<comment type="caution">
    <text evidence="1">The sequence shown here is derived from an EMBL/GenBank/DDBJ whole genome shotgun (WGS) entry which is preliminary data.</text>
</comment>
<dbReference type="EMBL" id="SMOG01000001">
    <property type="protein sequence ID" value="TDF74727.1"/>
    <property type="molecule type" value="Genomic_DNA"/>
</dbReference>
<gene>
    <name evidence="1" type="ORF">E0946_01195</name>
</gene>
<accession>A0AC61QL73</accession>
<sequence>MEVHNSENLIKLLQRTYNFNKIQFWLNGEYITAEIPPAQTTLEFLHNNQHLYGTKCSCNEGDCGACTVVIAYVKEGNIVYEAINSCLYNAAKLHGKHLITIEGLGTPEHLHPIQEVMYKQHSLQCGYCSPGFVMSLFALLANSSHPDEEEILAALEGNLCRCGSYQSILRATRELSENFTPSDIIPDWCRAIEPRLFCFKDKSETVQRTGKLFFPCTSYLIPRSLPELKDILQDEPEAVFITGGTDVMVRMNIQKEEIPVLIDLSELPELKQINYTNQGIIIGAGVTYSDIQHSGIIKSDLPSLYELVNKIASRQIRNFATLAGNIANASPIGDTLPLLLVMDASLTLLSSSGIREISLQDFFLDYRKTKLQPKEIIKEIIIPVPAKDAFIRTTKAAKRKAVDISSVVSAIKIVSEKGIIKEAQLAFGGVAPIPKLSSKFPELLIGKSKEEIKPLEFAEIIAAEFRPISDVRGSKEYRQLVIRNQVLNYLQEFLEGGFNE</sequence>
<protein>
    <submittedName>
        <fullName evidence="1">2Fe-2S iron-sulfur cluster binding domain-containing protein</fullName>
    </submittedName>
</protein>
<organism evidence="1 2">
    <name type="scientific">Candidatus Syntrophosphaera thermopropionivorans</name>
    <dbReference type="NCBI Taxonomy" id="2593015"/>
    <lineage>
        <taxon>Bacteria</taxon>
        <taxon>Pseudomonadati</taxon>
        <taxon>Candidatus Cloacimonadota</taxon>
        <taxon>Candidatus Cloacimonadia</taxon>
        <taxon>Candidatus Cloacimonadales</taxon>
        <taxon>Candidatus Cloacimonadaceae</taxon>
        <taxon>Candidatus Syntrophosphaera</taxon>
    </lineage>
</organism>